<protein>
    <recommendedName>
        <fullName evidence="3">Nudix hydrolase domain-containing protein</fullName>
    </recommendedName>
</protein>
<organism evidence="4">
    <name type="scientific">Zooxanthella nutricula</name>
    <dbReference type="NCBI Taxonomy" id="1333877"/>
    <lineage>
        <taxon>Eukaryota</taxon>
        <taxon>Sar</taxon>
        <taxon>Alveolata</taxon>
        <taxon>Dinophyceae</taxon>
        <taxon>Peridiniales</taxon>
        <taxon>Peridiniales incertae sedis</taxon>
        <taxon>Zooxanthella</taxon>
    </lineage>
</organism>
<evidence type="ECO:0000259" key="3">
    <source>
        <dbReference type="PROSITE" id="PS51462"/>
    </source>
</evidence>
<dbReference type="InterPro" id="IPR015797">
    <property type="entry name" value="NUDIX_hydrolase-like_dom_sf"/>
</dbReference>
<dbReference type="PROSITE" id="PS00893">
    <property type="entry name" value="NUDIX_BOX"/>
    <property type="match status" value="2"/>
</dbReference>
<sequence length="440" mass="47054">MAGLGVALACYALLGARAQSGPACLASGTCPSVAADFRDSSLLQRSHDLSVSFTRKPAKGSRLMQSSWFWRRKVTSDCASRLGVHYESPSACVVTRNNEALLVWVPYGSAPGWDLPGGMKKRGESACETAERETCEETGYKVRALERLSDNVFRCEIVAARRCWNPVDEGFLHKKWMAQEGLTGLQYRGGTWGDKQGFLRRTLQSSGLHPQSGEGDMCGCDSRRGEGYSSSRRQCAVGSTTEAHEACACARRSAAGGAAKDVCGCTACSGEGWSSSRGQCAPGSHTDAREASACEQRAGAGTLAPPGGLASDCAQRLGVHYEASSACVVKRNDEALLVWVPYDSAPGWDLPGGMKNSGESACETAERETCEETGFQVRAVEKLSGNVFRCEIVSANKCTNAVDEGFLKKKWATKADLGSLQYRGGTWGNKQGFLRQTLQG</sequence>
<evidence type="ECO:0000256" key="2">
    <source>
        <dbReference type="SAM" id="SignalP"/>
    </source>
</evidence>
<dbReference type="InterPro" id="IPR000086">
    <property type="entry name" value="NUDIX_hydrolase_dom"/>
</dbReference>
<dbReference type="InterPro" id="IPR020084">
    <property type="entry name" value="NUDIX_hydrolase_CS"/>
</dbReference>
<dbReference type="Pfam" id="PF00293">
    <property type="entry name" value="NUDIX"/>
    <property type="match status" value="2"/>
</dbReference>
<dbReference type="PANTHER" id="PTHR43222:SF2">
    <property type="entry name" value="NUDIX HYDROLASE 23, CHLOROPLASTIC"/>
    <property type="match status" value="1"/>
</dbReference>
<feature type="domain" description="Nudix hydrolase" evidence="3">
    <location>
        <begin position="85"/>
        <end position="200"/>
    </location>
</feature>
<keyword evidence="1" id="KW-0378">Hydrolase</keyword>
<dbReference type="PROSITE" id="PS51462">
    <property type="entry name" value="NUDIX"/>
    <property type="match status" value="2"/>
</dbReference>
<dbReference type="CDD" id="cd02883">
    <property type="entry name" value="NUDIX_Hydrolase"/>
    <property type="match status" value="2"/>
</dbReference>
<dbReference type="EMBL" id="HBGW01028605">
    <property type="protein sequence ID" value="CAD9547966.1"/>
    <property type="molecule type" value="Transcribed_RNA"/>
</dbReference>
<proteinExistence type="predicted"/>
<evidence type="ECO:0000313" key="4">
    <source>
        <dbReference type="EMBL" id="CAD9547966.1"/>
    </source>
</evidence>
<dbReference type="GO" id="GO:0016787">
    <property type="term" value="F:hydrolase activity"/>
    <property type="evidence" value="ECO:0007669"/>
    <property type="project" value="UniProtKB-KW"/>
</dbReference>
<name>A0A7S2NMG7_9DINO</name>
<dbReference type="PANTHER" id="PTHR43222">
    <property type="entry name" value="NUDIX HYDROLASE 23"/>
    <property type="match status" value="1"/>
</dbReference>
<reference evidence="4" key="1">
    <citation type="submission" date="2021-01" db="EMBL/GenBank/DDBJ databases">
        <authorList>
            <person name="Corre E."/>
            <person name="Pelletier E."/>
            <person name="Niang G."/>
            <person name="Scheremetjew M."/>
            <person name="Finn R."/>
            <person name="Kale V."/>
            <person name="Holt S."/>
            <person name="Cochrane G."/>
            <person name="Meng A."/>
            <person name="Brown T."/>
            <person name="Cohen L."/>
        </authorList>
    </citation>
    <scope>NUCLEOTIDE SEQUENCE</scope>
    <source>
        <strain evidence="4">RCC3387</strain>
    </source>
</reference>
<dbReference type="AlphaFoldDB" id="A0A7S2NMG7"/>
<dbReference type="SUPFAM" id="SSF55811">
    <property type="entry name" value="Nudix"/>
    <property type="match status" value="2"/>
</dbReference>
<keyword evidence="2" id="KW-0732">Signal</keyword>
<feature type="chain" id="PRO_5031463783" description="Nudix hydrolase domain-containing protein" evidence="2">
    <location>
        <begin position="19"/>
        <end position="440"/>
    </location>
</feature>
<feature type="signal peptide" evidence="2">
    <location>
        <begin position="1"/>
        <end position="18"/>
    </location>
</feature>
<gene>
    <name evidence="4" type="ORF">BRAN1462_LOCUS18188</name>
</gene>
<accession>A0A7S2NMG7</accession>
<evidence type="ECO:0000256" key="1">
    <source>
        <dbReference type="ARBA" id="ARBA00022801"/>
    </source>
</evidence>
<feature type="domain" description="Nudix hydrolase" evidence="3">
    <location>
        <begin position="319"/>
        <end position="435"/>
    </location>
</feature>
<dbReference type="Gene3D" id="3.90.79.10">
    <property type="entry name" value="Nucleoside Triphosphate Pyrophosphohydrolase"/>
    <property type="match status" value="2"/>
</dbReference>